<name>A0A8H6L718_9LECA</name>
<evidence type="ECO:0000313" key="2">
    <source>
        <dbReference type="Proteomes" id="UP000578531"/>
    </source>
</evidence>
<keyword evidence="2" id="KW-1185">Reference proteome</keyword>
<comment type="caution">
    <text evidence="1">The sequence shown here is derived from an EMBL/GenBank/DDBJ whole genome shotgun (WGS) entry which is preliminary data.</text>
</comment>
<dbReference type="AlphaFoldDB" id="A0A8H6L718"/>
<accession>A0A8H6L718</accession>
<dbReference type="Proteomes" id="UP000578531">
    <property type="component" value="Unassembled WGS sequence"/>
</dbReference>
<sequence>MVILMSKLAVSGSLRARDLCTNVGQLGPYAVLRPDRPDAWGIELRAPDARHISHIC</sequence>
<protein>
    <submittedName>
        <fullName evidence="1">Uncharacterized protein</fullName>
    </submittedName>
</protein>
<organism evidence="1 2">
    <name type="scientific">Letharia columbiana</name>
    <dbReference type="NCBI Taxonomy" id="112416"/>
    <lineage>
        <taxon>Eukaryota</taxon>
        <taxon>Fungi</taxon>
        <taxon>Dikarya</taxon>
        <taxon>Ascomycota</taxon>
        <taxon>Pezizomycotina</taxon>
        <taxon>Lecanoromycetes</taxon>
        <taxon>OSLEUM clade</taxon>
        <taxon>Lecanoromycetidae</taxon>
        <taxon>Lecanorales</taxon>
        <taxon>Lecanorineae</taxon>
        <taxon>Parmeliaceae</taxon>
        <taxon>Letharia</taxon>
    </lineage>
</organism>
<evidence type="ECO:0000313" key="1">
    <source>
        <dbReference type="EMBL" id="KAF6237907.1"/>
    </source>
</evidence>
<dbReference type="EMBL" id="JACCJC010000012">
    <property type="protein sequence ID" value="KAF6237907.1"/>
    <property type="molecule type" value="Genomic_DNA"/>
</dbReference>
<reference evidence="1 2" key="1">
    <citation type="journal article" date="2020" name="Genomics">
        <title>Complete, high-quality genomes from long-read metagenomic sequencing of two wolf lichen thalli reveals enigmatic genome architecture.</title>
        <authorList>
            <person name="McKenzie S.K."/>
            <person name="Walston R.F."/>
            <person name="Allen J.L."/>
        </authorList>
    </citation>
    <scope>NUCLEOTIDE SEQUENCE [LARGE SCALE GENOMIC DNA]</scope>
    <source>
        <strain evidence="1">WasteWater2</strain>
    </source>
</reference>
<dbReference type="GeneID" id="59285773"/>
<dbReference type="RefSeq" id="XP_037167225.1">
    <property type="nucleotide sequence ID" value="XM_037306032.1"/>
</dbReference>
<proteinExistence type="predicted"/>
<gene>
    <name evidence="1" type="ORF">HO173_004108</name>
</gene>